<evidence type="ECO:0000256" key="1">
    <source>
        <dbReference type="SAM" id="Coils"/>
    </source>
</evidence>
<feature type="coiled-coil region" evidence="1">
    <location>
        <begin position="22"/>
        <end position="80"/>
    </location>
</feature>
<dbReference type="Proteomes" id="UP000664859">
    <property type="component" value="Unassembled WGS sequence"/>
</dbReference>
<dbReference type="EMBL" id="JAFCMP010000025">
    <property type="protein sequence ID" value="KAG5190905.1"/>
    <property type="molecule type" value="Genomic_DNA"/>
</dbReference>
<dbReference type="AlphaFoldDB" id="A0A835ZC05"/>
<gene>
    <name evidence="2" type="ORF">JKP88DRAFT_285526</name>
</gene>
<keyword evidence="1" id="KW-0175">Coiled coil</keyword>
<proteinExistence type="predicted"/>
<comment type="caution">
    <text evidence="2">The sequence shown here is derived from an EMBL/GenBank/DDBJ whole genome shotgun (WGS) entry which is preliminary data.</text>
</comment>
<evidence type="ECO:0000313" key="2">
    <source>
        <dbReference type="EMBL" id="KAG5190905.1"/>
    </source>
</evidence>
<keyword evidence="3" id="KW-1185">Reference proteome</keyword>
<protein>
    <submittedName>
        <fullName evidence="2">Uncharacterized protein</fullName>
    </submittedName>
</protein>
<evidence type="ECO:0000313" key="3">
    <source>
        <dbReference type="Proteomes" id="UP000664859"/>
    </source>
</evidence>
<name>A0A835ZC05_9STRA</name>
<sequence length="143" mass="15434">MAREGAQLLAAREEAEGAAAAAAAAAQGAAELRTQLADAQEREAALLREASMASSKGAEVQELNSQVAQLQEALSRATKAHDNHYRREALSRAMRDSGMREDGLQEELRSVRARWREALARCEAIQSDAHAAAAPLLRQASWE</sequence>
<reference evidence="2" key="1">
    <citation type="submission" date="2021-02" db="EMBL/GenBank/DDBJ databases">
        <title>First Annotated Genome of the Yellow-green Alga Tribonema minus.</title>
        <authorList>
            <person name="Mahan K.M."/>
        </authorList>
    </citation>
    <scope>NUCLEOTIDE SEQUENCE</scope>
    <source>
        <strain evidence="2">UTEX B ZZ1240</strain>
    </source>
</reference>
<organism evidence="2 3">
    <name type="scientific">Tribonema minus</name>
    <dbReference type="NCBI Taxonomy" id="303371"/>
    <lineage>
        <taxon>Eukaryota</taxon>
        <taxon>Sar</taxon>
        <taxon>Stramenopiles</taxon>
        <taxon>Ochrophyta</taxon>
        <taxon>PX clade</taxon>
        <taxon>Xanthophyceae</taxon>
        <taxon>Tribonematales</taxon>
        <taxon>Tribonemataceae</taxon>
        <taxon>Tribonema</taxon>
    </lineage>
</organism>
<accession>A0A835ZC05</accession>